<organism evidence="5 6">
    <name type="scientific">Oedothorax gibbosus</name>
    <dbReference type="NCBI Taxonomy" id="931172"/>
    <lineage>
        <taxon>Eukaryota</taxon>
        <taxon>Metazoa</taxon>
        <taxon>Ecdysozoa</taxon>
        <taxon>Arthropoda</taxon>
        <taxon>Chelicerata</taxon>
        <taxon>Arachnida</taxon>
        <taxon>Araneae</taxon>
        <taxon>Araneomorphae</taxon>
        <taxon>Entelegynae</taxon>
        <taxon>Araneoidea</taxon>
        <taxon>Linyphiidae</taxon>
        <taxon>Erigoninae</taxon>
        <taxon>Oedothorax</taxon>
    </lineage>
</organism>
<dbReference type="InterPro" id="IPR038389">
    <property type="entry name" value="PSMG2_sf"/>
</dbReference>
<comment type="caution">
    <text evidence="5">The sequence shown here is derived from an EMBL/GenBank/DDBJ whole genome shotgun (WGS) entry which is preliminary data.</text>
</comment>
<comment type="subunit">
    <text evidence="4">Forms a heterodimer with PSMG1.</text>
</comment>
<reference evidence="5 6" key="1">
    <citation type="journal article" date="2022" name="Nat. Ecol. Evol.">
        <title>A masculinizing supergene underlies an exaggerated male reproductive morph in a spider.</title>
        <authorList>
            <person name="Hendrickx F."/>
            <person name="De Corte Z."/>
            <person name="Sonet G."/>
            <person name="Van Belleghem S.M."/>
            <person name="Kostlbacher S."/>
            <person name="Vangestel C."/>
        </authorList>
    </citation>
    <scope>NUCLEOTIDE SEQUENCE [LARGE SCALE GENOMIC DNA]</scope>
    <source>
        <strain evidence="5">W744_W776</strain>
    </source>
</reference>
<dbReference type="GO" id="GO:0043248">
    <property type="term" value="P:proteasome assembly"/>
    <property type="evidence" value="ECO:0007669"/>
    <property type="project" value="TreeGrafter"/>
</dbReference>
<dbReference type="Gene3D" id="3.40.50.10900">
    <property type="entry name" value="PAC-like subunit"/>
    <property type="match status" value="1"/>
</dbReference>
<evidence type="ECO:0000256" key="4">
    <source>
        <dbReference type="PIRNR" id="PIRNR010044"/>
    </source>
</evidence>
<dbReference type="GO" id="GO:0005829">
    <property type="term" value="C:cytosol"/>
    <property type="evidence" value="ECO:0007669"/>
    <property type="project" value="TreeGrafter"/>
</dbReference>
<dbReference type="InterPro" id="IPR019151">
    <property type="entry name" value="Proteasome_assmbl_chaperone_2"/>
</dbReference>
<protein>
    <recommendedName>
        <fullName evidence="1 4">Proteasome assembly chaperone 2</fullName>
    </recommendedName>
</protein>
<proteinExistence type="inferred from homology"/>
<dbReference type="GO" id="GO:0005634">
    <property type="term" value="C:nucleus"/>
    <property type="evidence" value="ECO:0007669"/>
    <property type="project" value="TreeGrafter"/>
</dbReference>
<dbReference type="PIRSF" id="PIRSF010044">
    <property type="entry name" value="UCP010044"/>
    <property type="match status" value="1"/>
</dbReference>
<name>A0AAV6U8D0_9ARAC</name>
<dbReference type="EMBL" id="JAFNEN010000547">
    <property type="protein sequence ID" value="KAG8180822.1"/>
    <property type="molecule type" value="Genomic_DNA"/>
</dbReference>
<comment type="function">
    <text evidence="4">Chaperone protein which promotes assembly of the 20S proteasome as part of a heterodimer with PSMG1.</text>
</comment>
<evidence type="ECO:0000256" key="1">
    <source>
        <dbReference type="ARBA" id="ARBA00019186"/>
    </source>
</evidence>
<dbReference type="Proteomes" id="UP000827092">
    <property type="component" value="Unassembled WGS sequence"/>
</dbReference>
<sequence>MVFLYLEEGVRISLENYTLILPSISVGNVGQLAVDLLLNNLEVKPVAYVHHPCFLPIVGADPFDPQSTRMATSCQLFECKDKQLAILQNRSPLIPGKVAEYRTFLVNFIKEQKIKRTVLLCSSFSQFFTIEDIRGVPMHYLSSSSLSSEEFSSFNWKKFSLPDKVDPNETVPIPGGGIAKSFLEDCEREGIPLAVLILVCSEGDNYPEAFQMVERLNEWLNLIQVDSTNKWKMPISWTLPYGSGAPKTVY</sequence>
<accession>A0AAV6U8D0</accession>
<dbReference type="Pfam" id="PF09754">
    <property type="entry name" value="PAC2"/>
    <property type="match status" value="1"/>
</dbReference>
<gene>
    <name evidence="5" type="ORF">JTE90_005909</name>
</gene>
<keyword evidence="6" id="KW-1185">Reference proteome</keyword>
<evidence type="ECO:0000256" key="2">
    <source>
        <dbReference type="ARBA" id="ARBA00023186"/>
    </source>
</evidence>
<dbReference type="InterPro" id="IPR016562">
    <property type="entry name" value="Proteasome_assmbl_chp_2_euk"/>
</dbReference>
<evidence type="ECO:0000313" key="5">
    <source>
        <dbReference type="EMBL" id="KAG8180822.1"/>
    </source>
</evidence>
<dbReference type="PANTHER" id="PTHR12970">
    <property type="entry name" value="PROTEASOME ASSEMBLY CHAPERONE 2"/>
    <property type="match status" value="1"/>
</dbReference>
<comment type="similarity">
    <text evidence="3 4">Belongs to the PSMG2 family.</text>
</comment>
<dbReference type="AlphaFoldDB" id="A0AAV6U8D0"/>
<dbReference type="PANTHER" id="PTHR12970:SF1">
    <property type="entry name" value="PROTEASOME ASSEMBLY CHAPERONE 2"/>
    <property type="match status" value="1"/>
</dbReference>
<evidence type="ECO:0000313" key="6">
    <source>
        <dbReference type="Proteomes" id="UP000827092"/>
    </source>
</evidence>
<dbReference type="SUPFAM" id="SSF159659">
    <property type="entry name" value="Cgl1923-like"/>
    <property type="match status" value="1"/>
</dbReference>
<evidence type="ECO:0000256" key="3">
    <source>
        <dbReference type="ARBA" id="ARBA00025745"/>
    </source>
</evidence>
<keyword evidence="2 4" id="KW-0143">Chaperone</keyword>